<keyword evidence="2" id="KW-1185">Reference proteome</keyword>
<organism evidence="1 2">
    <name type="scientific">Racocetra persica</name>
    <dbReference type="NCBI Taxonomy" id="160502"/>
    <lineage>
        <taxon>Eukaryota</taxon>
        <taxon>Fungi</taxon>
        <taxon>Fungi incertae sedis</taxon>
        <taxon>Mucoromycota</taxon>
        <taxon>Glomeromycotina</taxon>
        <taxon>Glomeromycetes</taxon>
        <taxon>Diversisporales</taxon>
        <taxon>Gigasporaceae</taxon>
        <taxon>Racocetra</taxon>
    </lineage>
</organism>
<sequence>IKSTIDLKAEKKPATAGKAPATKAFSEKKDSKKSIAPGKKSKKCKVRKETYSHYIYKVLKQSQISYELAKHVVSEGTKAITKYTSFK</sequence>
<evidence type="ECO:0000313" key="1">
    <source>
        <dbReference type="EMBL" id="CAG8654958.1"/>
    </source>
</evidence>
<dbReference type="EMBL" id="CAJVQC010014159">
    <property type="protein sequence ID" value="CAG8654958.1"/>
    <property type="molecule type" value="Genomic_DNA"/>
</dbReference>
<comment type="caution">
    <text evidence="1">The sequence shown here is derived from an EMBL/GenBank/DDBJ whole genome shotgun (WGS) entry which is preliminary data.</text>
</comment>
<dbReference type="Proteomes" id="UP000789920">
    <property type="component" value="Unassembled WGS sequence"/>
</dbReference>
<protein>
    <submittedName>
        <fullName evidence="1">16204_t:CDS:1</fullName>
    </submittedName>
</protein>
<gene>
    <name evidence="1" type="ORF">RPERSI_LOCUS8037</name>
</gene>
<proteinExistence type="predicted"/>
<feature type="non-terminal residue" evidence="1">
    <location>
        <position position="1"/>
    </location>
</feature>
<name>A0ACA9NGX8_9GLOM</name>
<evidence type="ECO:0000313" key="2">
    <source>
        <dbReference type="Proteomes" id="UP000789920"/>
    </source>
</evidence>
<accession>A0ACA9NGX8</accession>
<reference evidence="1" key="1">
    <citation type="submission" date="2021-06" db="EMBL/GenBank/DDBJ databases">
        <authorList>
            <person name="Kallberg Y."/>
            <person name="Tangrot J."/>
            <person name="Rosling A."/>
        </authorList>
    </citation>
    <scope>NUCLEOTIDE SEQUENCE</scope>
    <source>
        <strain evidence="1">MA461A</strain>
    </source>
</reference>